<evidence type="ECO:0000313" key="1">
    <source>
        <dbReference type="EMBL" id="KAI3757407.1"/>
    </source>
</evidence>
<sequence length="71" mass="8176">GVKEAKDKTRRVVKNLFISQNHNKNHKNTNHNSQPLAGCLLGGFQSPFFQNYKFSFIFSTFEQYPLSLSLL</sequence>
<feature type="non-terminal residue" evidence="1">
    <location>
        <position position="1"/>
    </location>
</feature>
<proteinExistence type="predicted"/>
<reference evidence="2" key="1">
    <citation type="journal article" date="2022" name="Mol. Ecol. Resour.">
        <title>The genomes of chicory, endive, great burdock and yacon provide insights into Asteraceae palaeo-polyploidization history and plant inulin production.</title>
        <authorList>
            <person name="Fan W."/>
            <person name="Wang S."/>
            <person name="Wang H."/>
            <person name="Wang A."/>
            <person name="Jiang F."/>
            <person name="Liu H."/>
            <person name="Zhao H."/>
            <person name="Xu D."/>
            <person name="Zhang Y."/>
        </authorList>
    </citation>
    <scope>NUCLEOTIDE SEQUENCE [LARGE SCALE GENOMIC DNA]</scope>
    <source>
        <strain evidence="2">cv. Niubang</strain>
    </source>
</reference>
<dbReference type="Proteomes" id="UP001055879">
    <property type="component" value="Linkage Group LG02"/>
</dbReference>
<organism evidence="1 2">
    <name type="scientific">Arctium lappa</name>
    <name type="common">Greater burdock</name>
    <name type="synonym">Lappa major</name>
    <dbReference type="NCBI Taxonomy" id="4217"/>
    <lineage>
        <taxon>Eukaryota</taxon>
        <taxon>Viridiplantae</taxon>
        <taxon>Streptophyta</taxon>
        <taxon>Embryophyta</taxon>
        <taxon>Tracheophyta</taxon>
        <taxon>Spermatophyta</taxon>
        <taxon>Magnoliopsida</taxon>
        <taxon>eudicotyledons</taxon>
        <taxon>Gunneridae</taxon>
        <taxon>Pentapetalae</taxon>
        <taxon>asterids</taxon>
        <taxon>campanulids</taxon>
        <taxon>Asterales</taxon>
        <taxon>Asteraceae</taxon>
        <taxon>Carduoideae</taxon>
        <taxon>Cardueae</taxon>
        <taxon>Arctiinae</taxon>
        <taxon>Arctium</taxon>
    </lineage>
</organism>
<comment type="caution">
    <text evidence="1">The sequence shown here is derived from an EMBL/GenBank/DDBJ whole genome shotgun (WGS) entry which is preliminary data.</text>
</comment>
<reference evidence="1 2" key="2">
    <citation type="journal article" date="2022" name="Mol. Ecol. Resour.">
        <title>The genomes of chicory, endive, great burdock and yacon provide insights into Asteraceae paleo-polyploidization history and plant inulin production.</title>
        <authorList>
            <person name="Fan W."/>
            <person name="Wang S."/>
            <person name="Wang H."/>
            <person name="Wang A."/>
            <person name="Jiang F."/>
            <person name="Liu H."/>
            <person name="Zhao H."/>
            <person name="Xu D."/>
            <person name="Zhang Y."/>
        </authorList>
    </citation>
    <scope>NUCLEOTIDE SEQUENCE [LARGE SCALE GENOMIC DNA]</scope>
    <source>
        <strain evidence="2">cv. Niubang</strain>
    </source>
</reference>
<dbReference type="EMBL" id="CM042048">
    <property type="protein sequence ID" value="KAI3757407.1"/>
    <property type="molecule type" value="Genomic_DNA"/>
</dbReference>
<name>A0ACB9EG31_ARCLA</name>
<accession>A0ACB9EG31</accession>
<keyword evidence="2" id="KW-1185">Reference proteome</keyword>
<gene>
    <name evidence="1" type="ORF">L6452_04944</name>
</gene>
<protein>
    <submittedName>
        <fullName evidence="1">Uncharacterized protein</fullName>
    </submittedName>
</protein>
<evidence type="ECO:0000313" key="2">
    <source>
        <dbReference type="Proteomes" id="UP001055879"/>
    </source>
</evidence>
<feature type="non-terminal residue" evidence="1">
    <location>
        <position position="71"/>
    </location>
</feature>